<proteinExistence type="predicted"/>
<reference evidence="2 3" key="1">
    <citation type="submission" date="2020-11" db="EMBL/GenBank/DDBJ databases">
        <title>A novel isolate from a Black sea contaminated sediment with potential to produce alkanes: Plantactinospora alkalitolerans sp. nov.</title>
        <authorList>
            <person name="Carro L."/>
            <person name="Veyisoglu A."/>
            <person name="Guven K."/>
            <person name="Schumann P."/>
            <person name="Klenk H.-P."/>
            <person name="Sahin N."/>
        </authorList>
    </citation>
    <scope>NUCLEOTIDE SEQUENCE [LARGE SCALE GENOMIC DNA]</scope>
    <source>
        <strain evidence="2 3">S1510</strain>
    </source>
</reference>
<sequence length="219" mass="22124">MTDHWGGWPEDQPDFDGPDGGEFADLGPDQPEGDDYPVEGFGAADTVPDDPTGASDVPPEPIGYDGFGAGSPGFDPYADGDPYAGGEAGTGPDGTTEVPAEVGFGPADPPIGTDPDLDPYADAGQWSESAWSAPDGSDLGPPPEPVDGFPWADPGLLGAPYAGPPVDPTTVAGPAPAPDELADYAGTELPADGDPWSALADSEDPATSALARFWSPDND</sequence>
<gene>
    <name evidence="2" type="ORF">I0C86_33935</name>
</gene>
<accession>A0ABS0H6W8</accession>
<dbReference type="RefSeq" id="WP_196205397.1">
    <property type="nucleotide sequence ID" value="NZ_JADPUN010000302.1"/>
</dbReference>
<evidence type="ECO:0000313" key="2">
    <source>
        <dbReference type="EMBL" id="MBF9133899.1"/>
    </source>
</evidence>
<feature type="region of interest" description="Disordered" evidence="1">
    <location>
        <begin position="1"/>
        <end position="204"/>
    </location>
</feature>
<evidence type="ECO:0000256" key="1">
    <source>
        <dbReference type="SAM" id="MobiDB-lite"/>
    </source>
</evidence>
<evidence type="ECO:0000313" key="3">
    <source>
        <dbReference type="Proteomes" id="UP000638560"/>
    </source>
</evidence>
<protein>
    <submittedName>
        <fullName evidence="2">Uncharacterized protein</fullName>
    </submittedName>
</protein>
<dbReference type="Proteomes" id="UP000638560">
    <property type="component" value="Unassembled WGS sequence"/>
</dbReference>
<comment type="caution">
    <text evidence="2">The sequence shown here is derived from an EMBL/GenBank/DDBJ whole genome shotgun (WGS) entry which is preliminary data.</text>
</comment>
<dbReference type="EMBL" id="JADPUN010000302">
    <property type="protein sequence ID" value="MBF9133899.1"/>
    <property type="molecule type" value="Genomic_DNA"/>
</dbReference>
<organism evidence="2 3">
    <name type="scientific">Plantactinospora alkalitolerans</name>
    <dbReference type="NCBI Taxonomy" id="2789879"/>
    <lineage>
        <taxon>Bacteria</taxon>
        <taxon>Bacillati</taxon>
        <taxon>Actinomycetota</taxon>
        <taxon>Actinomycetes</taxon>
        <taxon>Micromonosporales</taxon>
        <taxon>Micromonosporaceae</taxon>
        <taxon>Plantactinospora</taxon>
    </lineage>
</organism>
<keyword evidence="3" id="KW-1185">Reference proteome</keyword>
<name>A0ABS0H6W8_9ACTN</name>